<sequence length="46" mass="5288">MEPGPKNYLKAQVRNMVEDLDKDLIICRVLICMGLICRGLIYQAHL</sequence>
<reference evidence="2" key="1">
    <citation type="journal article" date="2015" name="Nature">
        <title>Complex archaea that bridge the gap between prokaryotes and eukaryotes.</title>
        <authorList>
            <person name="Spang A."/>
            <person name="Saw J.H."/>
            <person name="Jorgensen S.L."/>
            <person name="Zaremba-Niedzwiedzka K."/>
            <person name="Martijn J."/>
            <person name="Lind A.E."/>
            <person name="van Eijk R."/>
            <person name="Schleper C."/>
            <person name="Guy L."/>
            <person name="Ettema T.J."/>
        </authorList>
    </citation>
    <scope>NUCLEOTIDE SEQUENCE</scope>
</reference>
<proteinExistence type="predicted"/>
<organism evidence="2">
    <name type="scientific">marine sediment metagenome</name>
    <dbReference type="NCBI Taxonomy" id="412755"/>
    <lineage>
        <taxon>unclassified sequences</taxon>
        <taxon>metagenomes</taxon>
        <taxon>ecological metagenomes</taxon>
    </lineage>
</organism>
<keyword evidence="1" id="KW-1133">Transmembrane helix</keyword>
<protein>
    <submittedName>
        <fullName evidence="2">Uncharacterized protein</fullName>
    </submittedName>
</protein>
<evidence type="ECO:0000313" key="2">
    <source>
        <dbReference type="EMBL" id="KKM80006.1"/>
    </source>
</evidence>
<dbReference type="EMBL" id="LAZR01008249">
    <property type="protein sequence ID" value="KKM80006.1"/>
    <property type="molecule type" value="Genomic_DNA"/>
</dbReference>
<evidence type="ECO:0000256" key="1">
    <source>
        <dbReference type="SAM" id="Phobius"/>
    </source>
</evidence>
<keyword evidence="1" id="KW-0812">Transmembrane</keyword>
<comment type="caution">
    <text evidence="2">The sequence shown here is derived from an EMBL/GenBank/DDBJ whole genome shotgun (WGS) entry which is preliminary data.</text>
</comment>
<feature type="transmembrane region" description="Helical" evidence="1">
    <location>
        <begin position="24"/>
        <end position="44"/>
    </location>
</feature>
<keyword evidence="1" id="KW-0472">Membrane</keyword>
<dbReference type="AlphaFoldDB" id="A0A0F9KZ05"/>
<name>A0A0F9KZ05_9ZZZZ</name>
<gene>
    <name evidence="2" type="ORF">LCGC14_1344220</name>
</gene>
<accession>A0A0F9KZ05</accession>